<evidence type="ECO:0000256" key="4">
    <source>
        <dbReference type="RuleBase" id="RU363099"/>
    </source>
</evidence>
<evidence type="ECO:0000313" key="6">
    <source>
        <dbReference type="Proteomes" id="UP000886520"/>
    </source>
</evidence>
<name>A0A9D4UWJ1_ADICA</name>
<evidence type="ECO:0000256" key="2">
    <source>
        <dbReference type="ARBA" id="ARBA00011738"/>
    </source>
</evidence>
<organism evidence="5 6">
    <name type="scientific">Adiantum capillus-veneris</name>
    <name type="common">Maidenhair fern</name>
    <dbReference type="NCBI Taxonomy" id="13818"/>
    <lineage>
        <taxon>Eukaryota</taxon>
        <taxon>Viridiplantae</taxon>
        <taxon>Streptophyta</taxon>
        <taxon>Embryophyta</taxon>
        <taxon>Tracheophyta</taxon>
        <taxon>Polypodiopsida</taxon>
        <taxon>Polypodiidae</taxon>
        <taxon>Polypodiales</taxon>
        <taxon>Pteridineae</taxon>
        <taxon>Pteridaceae</taxon>
        <taxon>Vittarioideae</taxon>
        <taxon>Adiantum</taxon>
    </lineage>
</organism>
<evidence type="ECO:0000256" key="3">
    <source>
        <dbReference type="ARBA" id="ARBA00022525"/>
    </source>
</evidence>
<comment type="similarity">
    <text evidence="1 4">Belongs to the plant dirigent protein family.</text>
</comment>
<dbReference type="OrthoDB" id="869757at2759"/>
<sequence length="186" mass="19706">MAGIFGCLSCPAGVTMQLAVLAALLMIRAAAGSKTQVISYYLQQEFGTNELQMTAAARPALEGTLSGFGQSVVYEFVMTETADPASAVMGYVRGTAVAVNNTAAATVFMVNNVVHYDYKGVQGTLSQQGEAVFTSPWEFVVFGGTGAFRHAHGYNLGSPVSISRTPSNLTHIVTHYDAHIRLGKSF</sequence>
<gene>
    <name evidence="5" type="ORF">GOP47_0009419</name>
</gene>
<keyword evidence="4" id="KW-0732">Signal</keyword>
<evidence type="ECO:0000256" key="1">
    <source>
        <dbReference type="ARBA" id="ARBA00010746"/>
    </source>
</evidence>
<reference evidence="5" key="1">
    <citation type="submission" date="2021-01" db="EMBL/GenBank/DDBJ databases">
        <title>Adiantum capillus-veneris genome.</title>
        <authorList>
            <person name="Fang Y."/>
            <person name="Liao Q."/>
        </authorList>
    </citation>
    <scope>NUCLEOTIDE SEQUENCE</scope>
    <source>
        <strain evidence="5">H3</strain>
        <tissue evidence="5">Leaf</tissue>
    </source>
</reference>
<keyword evidence="4" id="KW-0052">Apoplast</keyword>
<dbReference type="PANTHER" id="PTHR21495">
    <property type="entry name" value="NUCLEOPORIN-RELATED"/>
    <property type="match status" value="1"/>
</dbReference>
<dbReference type="AlphaFoldDB" id="A0A9D4UWJ1"/>
<dbReference type="Proteomes" id="UP000886520">
    <property type="component" value="Chromosome 9"/>
</dbReference>
<dbReference type="Gene3D" id="2.40.480.10">
    <property type="entry name" value="Allene oxide cyclase-like"/>
    <property type="match status" value="1"/>
</dbReference>
<comment type="subcellular location">
    <subcellularLocation>
        <location evidence="4">Secreted</location>
        <location evidence="4">Extracellular space</location>
        <location evidence="4">Apoplast</location>
    </subcellularLocation>
</comment>
<comment type="function">
    <text evidence="4">Dirigent proteins impart stereoselectivity on the phenoxy radical-coupling reaction, yielding optically active lignans from two molecules of coniferyl alcohol in the biosynthesis of lignans, flavonolignans, and alkaloids and thus plays a central role in plant secondary metabolism.</text>
</comment>
<dbReference type="InterPro" id="IPR044859">
    <property type="entry name" value="Allene_oxi_cyc_Dirigent"/>
</dbReference>
<dbReference type="EMBL" id="JABFUD020000009">
    <property type="protein sequence ID" value="KAI5075343.1"/>
    <property type="molecule type" value="Genomic_DNA"/>
</dbReference>
<keyword evidence="3 4" id="KW-0964">Secreted</keyword>
<accession>A0A9D4UWJ1</accession>
<evidence type="ECO:0000313" key="5">
    <source>
        <dbReference type="EMBL" id="KAI5075343.1"/>
    </source>
</evidence>
<dbReference type="InterPro" id="IPR004265">
    <property type="entry name" value="Dirigent"/>
</dbReference>
<protein>
    <recommendedName>
        <fullName evidence="4">Dirigent protein</fullName>
    </recommendedName>
</protein>
<proteinExistence type="inferred from homology"/>
<feature type="chain" id="PRO_5039749331" description="Dirigent protein" evidence="4">
    <location>
        <begin position="33"/>
        <end position="186"/>
    </location>
</feature>
<dbReference type="GO" id="GO:0009699">
    <property type="term" value="P:phenylpropanoid biosynthetic process"/>
    <property type="evidence" value="ECO:0007669"/>
    <property type="project" value="UniProtKB-ARBA"/>
</dbReference>
<comment type="subunit">
    <text evidence="2 4">Homodimer.</text>
</comment>
<comment type="caution">
    <text evidence="5">The sequence shown here is derived from an EMBL/GenBank/DDBJ whole genome shotgun (WGS) entry which is preliminary data.</text>
</comment>
<feature type="signal peptide" evidence="4">
    <location>
        <begin position="1"/>
        <end position="32"/>
    </location>
</feature>
<dbReference type="Pfam" id="PF03018">
    <property type="entry name" value="Dirigent"/>
    <property type="match status" value="1"/>
</dbReference>
<keyword evidence="6" id="KW-1185">Reference proteome</keyword>
<dbReference type="GO" id="GO:0048046">
    <property type="term" value="C:apoplast"/>
    <property type="evidence" value="ECO:0007669"/>
    <property type="project" value="UniProtKB-SubCell"/>
</dbReference>